<gene>
    <name evidence="2" type="ORF">GCM10010226_66260</name>
</gene>
<evidence type="ECO:0000313" key="3">
    <source>
        <dbReference type="Proteomes" id="UP000646776"/>
    </source>
</evidence>
<feature type="region of interest" description="Disordered" evidence="1">
    <location>
        <begin position="55"/>
        <end position="99"/>
    </location>
</feature>
<dbReference type="Proteomes" id="UP000646776">
    <property type="component" value="Unassembled WGS sequence"/>
</dbReference>
<proteinExistence type="predicted"/>
<comment type="caution">
    <text evidence="2">The sequence shown here is derived from an EMBL/GenBank/DDBJ whole genome shotgun (WGS) entry which is preliminary data.</text>
</comment>
<dbReference type="AlphaFoldDB" id="A0A918HMB1"/>
<organism evidence="2 3">
    <name type="scientific">Streptomyces phaeofaciens</name>
    <dbReference type="NCBI Taxonomy" id="68254"/>
    <lineage>
        <taxon>Bacteria</taxon>
        <taxon>Bacillati</taxon>
        <taxon>Actinomycetota</taxon>
        <taxon>Actinomycetes</taxon>
        <taxon>Kitasatosporales</taxon>
        <taxon>Streptomycetaceae</taxon>
        <taxon>Streptomyces</taxon>
    </lineage>
</organism>
<name>A0A918HMB1_9ACTN</name>
<feature type="region of interest" description="Disordered" evidence="1">
    <location>
        <begin position="1"/>
        <end position="40"/>
    </location>
</feature>
<accession>A0A918HMB1</accession>
<reference evidence="2" key="2">
    <citation type="submission" date="2020-09" db="EMBL/GenBank/DDBJ databases">
        <authorList>
            <person name="Sun Q."/>
            <person name="Ohkuma M."/>
        </authorList>
    </citation>
    <scope>NUCLEOTIDE SEQUENCE</scope>
    <source>
        <strain evidence="2">JCM 4125</strain>
    </source>
</reference>
<reference evidence="2" key="1">
    <citation type="journal article" date="2014" name="Int. J. Syst. Evol. Microbiol.">
        <title>Complete genome sequence of Corynebacterium casei LMG S-19264T (=DSM 44701T), isolated from a smear-ripened cheese.</title>
        <authorList>
            <consortium name="US DOE Joint Genome Institute (JGI-PGF)"/>
            <person name="Walter F."/>
            <person name="Albersmeier A."/>
            <person name="Kalinowski J."/>
            <person name="Ruckert C."/>
        </authorList>
    </citation>
    <scope>NUCLEOTIDE SEQUENCE</scope>
    <source>
        <strain evidence="2">JCM 4125</strain>
    </source>
</reference>
<dbReference type="RefSeq" id="WP_189715944.1">
    <property type="nucleotide sequence ID" value="NZ_BMSA01000024.1"/>
</dbReference>
<keyword evidence="3" id="KW-1185">Reference proteome</keyword>
<evidence type="ECO:0000313" key="2">
    <source>
        <dbReference type="EMBL" id="GGT78729.1"/>
    </source>
</evidence>
<sequence>MTHFRSKRLPRVGVERSVIRPPGRGSATDGGRPTAASARTGTPYGFLIAHAKVVGDAPDRSLHPGRPRHPGGGPEAVPPALVRDTDPPAAVTSPCTGTSGFSWRDARSCTVAGRPAGVDGRAPYARSSH</sequence>
<feature type="compositionally biased region" description="Basic residues" evidence="1">
    <location>
        <begin position="1"/>
        <end position="10"/>
    </location>
</feature>
<protein>
    <submittedName>
        <fullName evidence="2">Uncharacterized protein</fullName>
    </submittedName>
</protein>
<dbReference type="EMBL" id="BMSA01000024">
    <property type="protein sequence ID" value="GGT78729.1"/>
    <property type="molecule type" value="Genomic_DNA"/>
</dbReference>
<evidence type="ECO:0000256" key="1">
    <source>
        <dbReference type="SAM" id="MobiDB-lite"/>
    </source>
</evidence>